<comment type="subcellular location">
    <subcellularLocation>
        <location evidence="2">Cytoplasm</location>
    </subcellularLocation>
    <subcellularLocation>
        <location evidence="1">Nucleus</location>
    </subcellularLocation>
</comment>
<keyword evidence="5" id="KW-0804">Transcription</keyword>
<name>A0A6A7BUW5_9PEZI</name>
<sequence>MGLAIDSREPPEKQVVTSNRISRITNDGHEILYVLKVIQQPSRARACGSGAKASADRRPVDPPPILQLKIYDGDREDPSRDITCSLDASIIIVSRCVPAYKSLRKTS</sequence>
<evidence type="ECO:0000256" key="1">
    <source>
        <dbReference type="ARBA" id="ARBA00004123"/>
    </source>
</evidence>
<dbReference type="PANTHER" id="PTHR33572">
    <property type="entry name" value="SPORE DEVELOPMENT REGULATOR VOSA"/>
    <property type="match status" value="1"/>
</dbReference>
<accession>A0A6A7BUW5</accession>
<dbReference type="Proteomes" id="UP000799421">
    <property type="component" value="Unassembled WGS sequence"/>
</dbReference>
<feature type="domain" description="Velvet" evidence="8">
    <location>
        <begin position="28"/>
        <end position="107"/>
    </location>
</feature>
<dbReference type="OrthoDB" id="5384689at2759"/>
<dbReference type="Gene3D" id="2.60.40.3960">
    <property type="entry name" value="Velvet domain"/>
    <property type="match status" value="1"/>
</dbReference>
<keyword evidence="4" id="KW-0805">Transcription regulation</keyword>
<dbReference type="AlphaFoldDB" id="A0A6A7BUW5"/>
<keyword evidence="3" id="KW-0963">Cytoplasm</keyword>
<organism evidence="9 10">
    <name type="scientific">Piedraia hortae CBS 480.64</name>
    <dbReference type="NCBI Taxonomy" id="1314780"/>
    <lineage>
        <taxon>Eukaryota</taxon>
        <taxon>Fungi</taxon>
        <taxon>Dikarya</taxon>
        <taxon>Ascomycota</taxon>
        <taxon>Pezizomycotina</taxon>
        <taxon>Dothideomycetes</taxon>
        <taxon>Dothideomycetidae</taxon>
        <taxon>Capnodiales</taxon>
        <taxon>Piedraiaceae</taxon>
        <taxon>Piedraia</taxon>
    </lineage>
</organism>
<dbReference type="GO" id="GO:0005634">
    <property type="term" value="C:nucleus"/>
    <property type="evidence" value="ECO:0007669"/>
    <property type="project" value="UniProtKB-SubCell"/>
</dbReference>
<dbReference type="PROSITE" id="PS51821">
    <property type="entry name" value="VELVET"/>
    <property type="match status" value="1"/>
</dbReference>
<keyword evidence="6" id="KW-0539">Nucleus</keyword>
<dbReference type="GO" id="GO:0005737">
    <property type="term" value="C:cytoplasm"/>
    <property type="evidence" value="ECO:0007669"/>
    <property type="project" value="UniProtKB-SubCell"/>
</dbReference>
<evidence type="ECO:0000256" key="3">
    <source>
        <dbReference type="ARBA" id="ARBA00022490"/>
    </source>
</evidence>
<evidence type="ECO:0000259" key="8">
    <source>
        <dbReference type="PROSITE" id="PS51821"/>
    </source>
</evidence>
<evidence type="ECO:0000313" key="10">
    <source>
        <dbReference type="Proteomes" id="UP000799421"/>
    </source>
</evidence>
<proteinExistence type="inferred from homology"/>
<keyword evidence="10" id="KW-1185">Reference proteome</keyword>
<evidence type="ECO:0000256" key="2">
    <source>
        <dbReference type="ARBA" id="ARBA00004496"/>
    </source>
</evidence>
<evidence type="ECO:0000256" key="7">
    <source>
        <dbReference type="ARBA" id="ARBA00038005"/>
    </source>
</evidence>
<reference evidence="9" key="1">
    <citation type="journal article" date="2020" name="Stud. Mycol.">
        <title>101 Dothideomycetes genomes: a test case for predicting lifestyles and emergence of pathogens.</title>
        <authorList>
            <person name="Haridas S."/>
            <person name="Albert R."/>
            <person name="Binder M."/>
            <person name="Bloem J."/>
            <person name="Labutti K."/>
            <person name="Salamov A."/>
            <person name="Andreopoulos B."/>
            <person name="Baker S."/>
            <person name="Barry K."/>
            <person name="Bills G."/>
            <person name="Bluhm B."/>
            <person name="Cannon C."/>
            <person name="Castanera R."/>
            <person name="Culley D."/>
            <person name="Daum C."/>
            <person name="Ezra D."/>
            <person name="Gonzalez J."/>
            <person name="Henrissat B."/>
            <person name="Kuo A."/>
            <person name="Liang C."/>
            <person name="Lipzen A."/>
            <person name="Lutzoni F."/>
            <person name="Magnuson J."/>
            <person name="Mondo S."/>
            <person name="Nolan M."/>
            <person name="Ohm R."/>
            <person name="Pangilinan J."/>
            <person name="Park H.-J."/>
            <person name="Ramirez L."/>
            <person name="Alfaro M."/>
            <person name="Sun H."/>
            <person name="Tritt A."/>
            <person name="Yoshinaga Y."/>
            <person name="Zwiers L.-H."/>
            <person name="Turgeon B."/>
            <person name="Goodwin S."/>
            <person name="Spatafora J."/>
            <person name="Crous P."/>
            <person name="Grigoriev I."/>
        </authorList>
    </citation>
    <scope>NUCLEOTIDE SEQUENCE</scope>
    <source>
        <strain evidence="9">CBS 480.64</strain>
    </source>
</reference>
<dbReference type="InterPro" id="IPR021740">
    <property type="entry name" value="Velvet"/>
</dbReference>
<dbReference type="PANTHER" id="PTHR33572:SF14">
    <property type="entry name" value="DEVELOPMENTAL AND SECONDARY METABOLISM REGULATOR VEA"/>
    <property type="match status" value="1"/>
</dbReference>
<dbReference type="InterPro" id="IPR037525">
    <property type="entry name" value="Velvet_dom"/>
</dbReference>
<evidence type="ECO:0000256" key="4">
    <source>
        <dbReference type="ARBA" id="ARBA00023015"/>
    </source>
</evidence>
<dbReference type="Pfam" id="PF11754">
    <property type="entry name" value="Velvet"/>
    <property type="match status" value="1"/>
</dbReference>
<evidence type="ECO:0000256" key="5">
    <source>
        <dbReference type="ARBA" id="ARBA00023163"/>
    </source>
</evidence>
<gene>
    <name evidence="9" type="ORF">K470DRAFT_259803</name>
</gene>
<protein>
    <recommendedName>
        <fullName evidence="8">Velvet domain-containing protein</fullName>
    </recommendedName>
</protein>
<comment type="similarity">
    <text evidence="7">Belongs to the velvet family. VeA subfamily.</text>
</comment>
<evidence type="ECO:0000313" key="9">
    <source>
        <dbReference type="EMBL" id="KAF2858505.1"/>
    </source>
</evidence>
<dbReference type="EMBL" id="MU006009">
    <property type="protein sequence ID" value="KAF2858505.1"/>
    <property type="molecule type" value="Genomic_DNA"/>
</dbReference>
<dbReference type="InterPro" id="IPR038491">
    <property type="entry name" value="Velvet_dom_sf"/>
</dbReference>
<evidence type="ECO:0000256" key="6">
    <source>
        <dbReference type="ARBA" id="ARBA00023242"/>
    </source>
</evidence>